<keyword evidence="1" id="KW-1133">Transmembrane helix</keyword>
<feature type="transmembrane region" description="Helical" evidence="1">
    <location>
        <begin position="132"/>
        <end position="149"/>
    </location>
</feature>
<accession>A0AA47L591</accession>
<gene>
    <name evidence="2" type="ORF">O1Q84_10370</name>
</gene>
<evidence type="ECO:0000256" key="1">
    <source>
        <dbReference type="SAM" id="Phobius"/>
    </source>
</evidence>
<feature type="transmembrane region" description="Helical" evidence="1">
    <location>
        <begin position="90"/>
        <end position="112"/>
    </location>
</feature>
<evidence type="ECO:0000313" key="3">
    <source>
        <dbReference type="Proteomes" id="UP001156560"/>
    </source>
</evidence>
<dbReference type="Proteomes" id="UP001156560">
    <property type="component" value="Chromosome 1"/>
</dbReference>
<evidence type="ECO:0000313" key="2">
    <source>
        <dbReference type="EMBL" id="WAT89054.1"/>
    </source>
</evidence>
<dbReference type="AlphaFoldDB" id="A0AA47L591"/>
<protein>
    <submittedName>
        <fullName evidence="2">Uncharacterized protein</fullName>
    </submittedName>
</protein>
<dbReference type="RefSeq" id="WP_069537001.1">
    <property type="nucleotide sequence ID" value="NZ_CP114194.1"/>
</dbReference>
<organism evidence="2 3">
    <name type="scientific">Vibrio parahaemolyticus</name>
    <dbReference type="NCBI Taxonomy" id="670"/>
    <lineage>
        <taxon>Bacteria</taxon>
        <taxon>Pseudomonadati</taxon>
        <taxon>Pseudomonadota</taxon>
        <taxon>Gammaproteobacteria</taxon>
        <taxon>Vibrionales</taxon>
        <taxon>Vibrionaceae</taxon>
        <taxon>Vibrio</taxon>
    </lineage>
</organism>
<reference evidence="2" key="1">
    <citation type="submission" date="2022-12" db="EMBL/GenBank/DDBJ databases">
        <title>Vibrio parahaemolyticus become highly virulent by producing novel Tc toxins.</title>
        <authorList>
            <person name="Yang F."/>
            <person name="You Y."/>
            <person name="Lai Q."/>
            <person name="Xu L."/>
            <person name="Li F."/>
        </authorList>
    </citation>
    <scope>NUCLEOTIDE SEQUENCE</scope>
    <source>
        <strain evidence="2">Vp-HL-202005</strain>
    </source>
</reference>
<sequence>MANFFILVSFFHELGHASASLDCKIDYNAICLGRRKKGKKSISKSLCKWLLPNTKVELCKPYFPFNVDYEDSAFDNIKAKDFLLILRSGALVGFVMCLSSLITIALFLLGAWAFKSVGYNWLFIKDNAVSDIYVVIAAAILQLINFVPISKKGKPFSDGAILKCVKKQLKSSGASIDDQRIDTGFLK</sequence>
<proteinExistence type="predicted"/>
<dbReference type="EMBL" id="CP114194">
    <property type="protein sequence ID" value="WAT89054.1"/>
    <property type="molecule type" value="Genomic_DNA"/>
</dbReference>
<keyword evidence="1" id="KW-0472">Membrane</keyword>
<keyword evidence="1" id="KW-0812">Transmembrane</keyword>
<name>A0AA47L591_VIBPH</name>